<protein>
    <recommendedName>
        <fullName evidence="2">Reverse transcriptase zinc-binding domain-containing protein</fullName>
    </recommendedName>
</protein>
<name>A0AAW2J3H9_9LAMI</name>
<proteinExistence type="predicted"/>
<feature type="domain" description="Reverse transcriptase zinc-binding" evidence="2">
    <location>
        <begin position="81"/>
        <end position="155"/>
    </location>
</feature>
<evidence type="ECO:0000313" key="3">
    <source>
        <dbReference type="EMBL" id="KAL0288083.1"/>
    </source>
</evidence>
<comment type="caution">
    <text evidence="3">The sequence shown here is derived from an EMBL/GenBank/DDBJ whole genome shotgun (WGS) entry which is preliminary data.</text>
</comment>
<evidence type="ECO:0000256" key="1">
    <source>
        <dbReference type="SAM" id="MobiDB-lite"/>
    </source>
</evidence>
<evidence type="ECO:0000259" key="2">
    <source>
        <dbReference type="Pfam" id="PF13966"/>
    </source>
</evidence>
<feature type="region of interest" description="Disordered" evidence="1">
    <location>
        <begin position="30"/>
        <end position="50"/>
    </location>
</feature>
<dbReference type="InterPro" id="IPR026960">
    <property type="entry name" value="RVT-Znf"/>
</dbReference>
<dbReference type="Pfam" id="PF13966">
    <property type="entry name" value="zf-RVT"/>
    <property type="match status" value="1"/>
</dbReference>
<dbReference type="AlphaFoldDB" id="A0AAW2J3H9"/>
<dbReference type="EMBL" id="JACGWM010001774">
    <property type="protein sequence ID" value="KAL0288083.1"/>
    <property type="molecule type" value="Genomic_DNA"/>
</dbReference>
<reference evidence="3" key="2">
    <citation type="journal article" date="2024" name="Plant">
        <title>Genomic evolution and insights into agronomic trait innovations of Sesamum species.</title>
        <authorList>
            <person name="Miao H."/>
            <person name="Wang L."/>
            <person name="Qu L."/>
            <person name="Liu H."/>
            <person name="Sun Y."/>
            <person name="Le M."/>
            <person name="Wang Q."/>
            <person name="Wei S."/>
            <person name="Zheng Y."/>
            <person name="Lin W."/>
            <person name="Duan Y."/>
            <person name="Cao H."/>
            <person name="Xiong S."/>
            <person name="Wang X."/>
            <person name="Wei L."/>
            <person name="Li C."/>
            <person name="Ma Q."/>
            <person name="Ju M."/>
            <person name="Zhao R."/>
            <person name="Li G."/>
            <person name="Mu C."/>
            <person name="Tian Q."/>
            <person name="Mei H."/>
            <person name="Zhang T."/>
            <person name="Gao T."/>
            <person name="Zhang H."/>
        </authorList>
    </citation>
    <scope>NUCLEOTIDE SEQUENCE</scope>
    <source>
        <strain evidence="3">KEN8</strain>
    </source>
</reference>
<accession>A0AAW2J3H9</accession>
<reference evidence="3" key="1">
    <citation type="submission" date="2020-06" db="EMBL/GenBank/DDBJ databases">
        <authorList>
            <person name="Li T."/>
            <person name="Hu X."/>
            <person name="Zhang T."/>
            <person name="Song X."/>
            <person name="Zhang H."/>
            <person name="Dai N."/>
            <person name="Sheng W."/>
            <person name="Hou X."/>
            <person name="Wei L."/>
        </authorList>
    </citation>
    <scope>NUCLEOTIDE SEQUENCE</scope>
    <source>
        <strain evidence="3">KEN8</strain>
        <tissue evidence="3">Leaf</tissue>
    </source>
</reference>
<sequence length="213" mass="24042">MLLSLPESYGTFIARQTPYGPSGSMRFTSGGPHFGTGSRRRATLHSSTTCRDPGQNYHRLRFYRCSNPAYGRVDDSKGLVTSKAYEYFRPKLLRQPWKASIWKAFIPPKYSFILWLGLRERLATRDRLAFLHEDPSCSLCINSKESAKHLFFECPSVPTFGRISDSSLASPDIVNPSQCSKVAQEREDWLLCAEQSAASRFGMHGLQPLEAPQ</sequence>
<organism evidence="3">
    <name type="scientific">Sesamum calycinum</name>
    <dbReference type="NCBI Taxonomy" id="2727403"/>
    <lineage>
        <taxon>Eukaryota</taxon>
        <taxon>Viridiplantae</taxon>
        <taxon>Streptophyta</taxon>
        <taxon>Embryophyta</taxon>
        <taxon>Tracheophyta</taxon>
        <taxon>Spermatophyta</taxon>
        <taxon>Magnoliopsida</taxon>
        <taxon>eudicotyledons</taxon>
        <taxon>Gunneridae</taxon>
        <taxon>Pentapetalae</taxon>
        <taxon>asterids</taxon>
        <taxon>lamiids</taxon>
        <taxon>Lamiales</taxon>
        <taxon>Pedaliaceae</taxon>
        <taxon>Sesamum</taxon>
    </lineage>
</organism>
<gene>
    <name evidence="3" type="ORF">Scaly_2744800</name>
</gene>